<evidence type="ECO:0000259" key="3">
    <source>
        <dbReference type="Pfam" id="PF17996"/>
    </source>
</evidence>
<feature type="domain" description="SGNH hydrolase-type esterase" evidence="2">
    <location>
        <begin position="167"/>
        <end position="311"/>
    </location>
</feature>
<dbReference type="InterPro" id="IPR040794">
    <property type="entry name" value="CE2_N"/>
</dbReference>
<keyword evidence="5" id="KW-1185">Reference proteome</keyword>
<reference evidence="5" key="1">
    <citation type="submission" date="2023-09" db="EMBL/GenBank/DDBJ databases">
        <authorList>
            <person name="Li S."/>
            <person name="Li X."/>
            <person name="Zhang C."/>
            <person name="Zhao Z."/>
        </authorList>
    </citation>
    <scope>NUCLEOTIDE SEQUENCE [LARGE SCALE GENOMIC DNA]</scope>
    <source>
        <strain evidence="5">SQ149</strain>
    </source>
</reference>
<dbReference type="Gene3D" id="2.60.120.260">
    <property type="entry name" value="Galactose-binding domain-like"/>
    <property type="match status" value="1"/>
</dbReference>
<protein>
    <submittedName>
        <fullName evidence="4">GDSL-type esterase/lipase family protein</fullName>
    </submittedName>
</protein>
<dbReference type="Pfam" id="PF13472">
    <property type="entry name" value="Lipase_GDSL_2"/>
    <property type="match status" value="1"/>
</dbReference>
<proteinExistence type="predicted"/>
<dbReference type="PANTHER" id="PTHR37834">
    <property type="entry name" value="GDSL-LIKE LIPASE/ACYLHYDROLASE DOMAIN PROTEIN (AFU_ORTHOLOGUE AFUA_2G00620)"/>
    <property type="match status" value="1"/>
</dbReference>
<feature type="domain" description="Carbohydrate esterase 2 N-terminal" evidence="3">
    <location>
        <begin position="56"/>
        <end position="159"/>
    </location>
</feature>
<dbReference type="InterPro" id="IPR013830">
    <property type="entry name" value="SGNH_hydro"/>
</dbReference>
<dbReference type="RefSeq" id="WP_348392163.1">
    <property type="nucleotide sequence ID" value="NZ_CP134145.1"/>
</dbReference>
<evidence type="ECO:0000256" key="1">
    <source>
        <dbReference type="SAM" id="SignalP"/>
    </source>
</evidence>
<evidence type="ECO:0000313" key="4">
    <source>
        <dbReference type="EMBL" id="WNC73050.1"/>
    </source>
</evidence>
<dbReference type="CDD" id="cd01831">
    <property type="entry name" value="Endoglucanase_E_like"/>
    <property type="match status" value="1"/>
</dbReference>
<evidence type="ECO:0000313" key="5">
    <source>
        <dbReference type="Proteomes" id="UP001258994"/>
    </source>
</evidence>
<dbReference type="Pfam" id="PF17996">
    <property type="entry name" value="CE2_N"/>
    <property type="match status" value="1"/>
</dbReference>
<feature type="signal peptide" evidence="1">
    <location>
        <begin position="1"/>
        <end position="30"/>
    </location>
</feature>
<dbReference type="InterPro" id="IPR037461">
    <property type="entry name" value="CtCE2-like_dom"/>
</dbReference>
<dbReference type="InterPro" id="IPR036514">
    <property type="entry name" value="SGNH_hydro_sf"/>
</dbReference>
<sequence length="372" mass="40969">MIKTVNRKAILHSFALLCIGILSVNNHVLANSPIQPITANSNTTQSINLVDAQIKYIGRVTKGKQFSLTGSGLAFNLSGGNVWASFYIKEKNKAALNIVINGTEHALILKNGEHKYLIASNLPNGEHTISILKRNEAAKSTVQLTNLEIEPTHALHPAPTFKSQVLAIGDSITCGYGNEAKKNNEGNTLANQNGYQTYSAIAARKLQAEVMIVCWSGRGMSRNRSINNEDIGLLPQLYNYYLPNEPQEQWNPAEYSPEHILINLGTNDNANGKIKGELNKTLYLAAYQNFINTLRDDFPNAHLIFAIGPMKSGSISQWLPELTANNENTSSLIFTSYKGKSEIGGHYHPHVSKHKLMAEQLVEHIKVINTAN</sequence>
<name>A0ABY9TW48_9GAMM</name>
<dbReference type="EMBL" id="CP134145">
    <property type="protein sequence ID" value="WNC73050.1"/>
    <property type="molecule type" value="Genomic_DNA"/>
</dbReference>
<evidence type="ECO:0000259" key="2">
    <source>
        <dbReference type="Pfam" id="PF13472"/>
    </source>
</evidence>
<dbReference type="PANTHER" id="PTHR37834:SF2">
    <property type="entry name" value="ESTERASE, SGNH HYDROLASE-TYPE"/>
    <property type="match status" value="1"/>
</dbReference>
<keyword evidence="1" id="KW-0732">Signal</keyword>
<feature type="chain" id="PRO_5045544868" evidence="1">
    <location>
        <begin position="31"/>
        <end position="372"/>
    </location>
</feature>
<dbReference type="InterPro" id="IPR052762">
    <property type="entry name" value="PCW_deacetylase/CE"/>
</dbReference>
<gene>
    <name evidence="4" type="ORF">RGQ13_03440</name>
</gene>
<dbReference type="Gene3D" id="3.40.50.1110">
    <property type="entry name" value="SGNH hydrolase"/>
    <property type="match status" value="1"/>
</dbReference>
<organism evidence="4 5">
    <name type="scientific">Thalassotalea psychrophila</name>
    <dbReference type="NCBI Taxonomy" id="3065647"/>
    <lineage>
        <taxon>Bacteria</taxon>
        <taxon>Pseudomonadati</taxon>
        <taxon>Pseudomonadota</taxon>
        <taxon>Gammaproteobacteria</taxon>
        <taxon>Alteromonadales</taxon>
        <taxon>Colwelliaceae</taxon>
        <taxon>Thalassotalea</taxon>
    </lineage>
</organism>
<dbReference type="SUPFAM" id="SSF52266">
    <property type="entry name" value="SGNH hydrolase"/>
    <property type="match status" value="1"/>
</dbReference>
<accession>A0ABY9TW48</accession>
<dbReference type="Proteomes" id="UP001258994">
    <property type="component" value="Chromosome"/>
</dbReference>